<evidence type="ECO:0000256" key="8">
    <source>
        <dbReference type="ARBA" id="ARBA00023136"/>
    </source>
</evidence>
<keyword evidence="3" id="KW-1003">Cell membrane</keyword>
<name>A0A4R2NH88_RHOAD</name>
<dbReference type="AlphaFoldDB" id="A0A4R2NH88"/>
<keyword evidence="2" id="KW-0813">Transport</keyword>
<protein>
    <submittedName>
        <fullName evidence="12">ABC-type bacteriocin/lantibiotic exporter with double-glycine peptidase domain</fullName>
    </submittedName>
</protein>
<keyword evidence="8 9" id="KW-0472">Membrane</keyword>
<dbReference type="Pfam" id="PF00005">
    <property type="entry name" value="ABC_tran"/>
    <property type="match status" value="1"/>
</dbReference>
<dbReference type="InterPro" id="IPR011527">
    <property type="entry name" value="ABC1_TM_dom"/>
</dbReference>
<evidence type="ECO:0000259" key="10">
    <source>
        <dbReference type="PROSITE" id="PS50893"/>
    </source>
</evidence>
<evidence type="ECO:0000256" key="2">
    <source>
        <dbReference type="ARBA" id="ARBA00022448"/>
    </source>
</evidence>
<dbReference type="EMBL" id="SLXL01000017">
    <property type="protein sequence ID" value="TCP20737.1"/>
    <property type="molecule type" value="Genomic_DNA"/>
</dbReference>
<feature type="transmembrane region" description="Helical" evidence="9">
    <location>
        <begin position="25"/>
        <end position="47"/>
    </location>
</feature>
<evidence type="ECO:0000256" key="6">
    <source>
        <dbReference type="ARBA" id="ARBA00022840"/>
    </source>
</evidence>
<dbReference type="SUPFAM" id="SSF90123">
    <property type="entry name" value="ABC transporter transmembrane region"/>
    <property type="match status" value="1"/>
</dbReference>
<accession>A0A4R2NH88</accession>
<dbReference type="InterPro" id="IPR003439">
    <property type="entry name" value="ABC_transporter-like_ATP-bd"/>
</dbReference>
<sequence length="607" mass="65492">MIDIRTLRQGVGLLTREERREALRVLVVIVITALMSAGMVGSIFPFLSVLADPGRIQTVPALARAYDWGGFESDHAFLVALGLGSIVVIVVANLAKIAQVWVVNRFALMRMHVLSHRLLGAYLAQPYAFFLTSHSGDLGTQILSETQQVVQSFFRPMGEAVAALFTVVSIVTLLLWVEPLIALTAFVVLGAIYSGTFALTRRFVTRWGRLRARTNSERFRIAGEALGGVKDIKLLGREAAYLDRYAAPSRRMAGVMLRVVVLGQVPMNVVQIALFGGVVLLCLALLDPAALARGEALANILPLLGIFAFAGQRLIPEVQKLYQGLTQLSFGASAVARVHADLSLLKSGAALPRDMPQALGLKDSLELRAVSYRYPNAEMPGLADINLTIRAGERIGIVGSTGAGKTTLADIVLGLLSPTEGCLVVDGTEVMAKSLRAWQQSVGYVPQDIFLTDASVAENIALALPFEEIDRNRVEAAARIAQIDSFVREELPDGYETAIGERGVRLSGGQRQRIGIARALYHDADLIVFDEATSALDNLTEAEVMAAIDALPGSKTVLMIAHRLSTVKSCDRILVLDHGRIAGFDTWDALINTNAAFRSFADPSRAA</sequence>
<evidence type="ECO:0000256" key="9">
    <source>
        <dbReference type="SAM" id="Phobius"/>
    </source>
</evidence>
<evidence type="ECO:0000256" key="3">
    <source>
        <dbReference type="ARBA" id="ARBA00022475"/>
    </source>
</evidence>
<dbReference type="GO" id="GO:0005886">
    <property type="term" value="C:plasma membrane"/>
    <property type="evidence" value="ECO:0007669"/>
    <property type="project" value="UniProtKB-SubCell"/>
</dbReference>
<dbReference type="GO" id="GO:0034040">
    <property type="term" value="F:ATPase-coupled lipid transmembrane transporter activity"/>
    <property type="evidence" value="ECO:0007669"/>
    <property type="project" value="TreeGrafter"/>
</dbReference>
<feature type="transmembrane region" description="Helical" evidence="9">
    <location>
        <begin position="160"/>
        <end position="177"/>
    </location>
</feature>
<dbReference type="PROSITE" id="PS00211">
    <property type="entry name" value="ABC_TRANSPORTER_1"/>
    <property type="match status" value="1"/>
</dbReference>
<keyword evidence="5" id="KW-0547">Nucleotide-binding</keyword>
<evidence type="ECO:0000313" key="12">
    <source>
        <dbReference type="EMBL" id="TCP20737.1"/>
    </source>
</evidence>
<evidence type="ECO:0000313" key="13">
    <source>
        <dbReference type="Proteomes" id="UP000295733"/>
    </source>
</evidence>
<dbReference type="InterPro" id="IPR027417">
    <property type="entry name" value="P-loop_NTPase"/>
</dbReference>
<dbReference type="RefSeq" id="WP_132605560.1">
    <property type="nucleotide sequence ID" value="NZ_NRRP01000030.1"/>
</dbReference>
<dbReference type="InterPro" id="IPR003593">
    <property type="entry name" value="AAA+_ATPase"/>
</dbReference>
<evidence type="ECO:0000259" key="11">
    <source>
        <dbReference type="PROSITE" id="PS50929"/>
    </source>
</evidence>
<dbReference type="OrthoDB" id="5288711at2"/>
<comment type="subcellular location">
    <subcellularLocation>
        <location evidence="1">Cell membrane</location>
        <topology evidence="1">Multi-pass membrane protein</topology>
    </subcellularLocation>
</comment>
<comment type="caution">
    <text evidence="12">The sequence shown here is derived from an EMBL/GenBank/DDBJ whole genome shotgun (WGS) entry which is preliminary data.</text>
</comment>
<dbReference type="Proteomes" id="UP000295733">
    <property type="component" value="Unassembled WGS sequence"/>
</dbReference>
<dbReference type="InterPro" id="IPR036640">
    <property type="entry name" value="ABC1_TM_sf"/>
</dbReference>
<dbReference type="GO" id="GO:0140359">
    <property type="term" value="F:ABC-type transporter activity"/>
    <property type="evidence" value="ECO:0007669"/>
    <property type="project" value="InterPro"/>
</dbReference>
<dbReference type="GO" id="GO:0016887">
    <property type="term" value="F:ATP hydrolysis activity"/>
    <property type="evidence" value="ECO:0007669"/>
    <property type="project" value="InterPro"/>
</dbReference>
<feature type="transmembrane region" description="Helical" evidence="9">
    <location>
        <begin position="183"/>
        <end position="204"/>
    </location>
</feature>
<dbReference type="PANTHER" id="PTHR24221:SF654">
    <property type="entry name" value="ATP-BINDING CASSETTE SUB-FAMILY B MEMBER 6"/>
    <property type="match status" value="1"/>
</dbReference>
<dbReference type="FunFam" id="3.40.50.300:FF:000221">
    <property type="entry name" value="Multidrug ABC transporter ATP-binding protein"/>
    <property type="match status" value="1"/>
</dbReference>
<keyword evidence="13" id="KW-1185">Reference proteome</keyword>
<dbReference type="PANTHER" id="PTHR24221">
    <property type="entry name" value="ATP-BINDING CASSETTE SUB-FAMILY B"/>
    <property type="match status" value="1"/>
</dbReference>
<feature type="transmembrane region" description="Helical" evidence="9">
    <location>
        <begin position="259"/>
        <end position="286"/>
    </location>
</feature>
<dbReference type="GO" id="GO:0005524">
    <property type="term" value="F:ATP binding"/>
    <property type="evidence" value="ECO:0007669"/>
    <property type="project" value="UniProtKB-KW"/>
</dbReference>
<feature type="domain" description="ABC transmembrane type-1" evidence="11">
    <location>
        <begin position="62"/>
        <end position="283"/>
    </location>
</feature>
<dbReference type="PROSITE" id="PS50893">
    <property type="entry name" value="ABC_TRANSPORTER_2"/>
    <property type="match status" value="1"/>
</dbReference>
<dbReference type="SUPFAM" id="SSF52540">
    <property type="entry name" value="P-loop containing nucleoside triphosphate hydrolases"/>
    <property type="match status" value="1"/>
</dbReference>
<feature type="transmembrane region" description="Helical" evidence="9">
    <location>
        <begin position="76"/>
        <end position="102"/>
    </location>
</feature>
<dbReference type="InterPro" id="IPR017871">
    <property type="entry name" value="ABC_transporter-like_CS"/>
</dbReference>
<organism evidence="12 13">
    <name type="scientific">Rhodovulum adriaticum</name>
    <name type="common">Rhodopseudomonas adriatica</name>
    <dbReference type="NCBI Taxonomy" id="35804"/>
    <lineage>
        <taxon>Bacteria</taxon>
        <taxon>Pseudomonadati</taxon>
        <taxon>Pseudomonadota</taxon>
        <taxon>Alphaproteobacteria</taxon>
        <taxon>Rhodobacterales</taxon>
        <taxon>Paracoccaceae</taxon>
        <taxon>Rhodovulum</taxon>
    </lineage>
</organism>
<keyword evidence="6" id="KW-0067">ATP-binding</keyword>
<evidence type="ECO:0000256" key="7">
    <source>
        <dbReference type="ARBA" id="ARBA00022989"/>
    </source>
</evidence>
<evidence type="ECO:0000256" key="1">
    <source>
        <dbReference type="ARBA" id="ARBA00004651"/>
    </source>
</evidence>
<keyword evidence="7 9" id="KW-1133">Transmembrane helix</keyword>
<dbReference type="Gene3D" id="1.20.1560.10">
    <property type="entry name" value="ABC transporter type 1, transmembrane domain"/>
    <property type="match status" value="1"/>
</dbReference>
<evidence type="ECO:0000256" key="5">
    <source>
        <dbReference type="ARBA" id="ARBA00022741"/>
    </source>
</evidence>
<reference evidence="12 13" key="1">
    <citation type="submission" date="2019-03" db="EMBL/GenBank/DDBJ databases">
        <title>Genomic Encyclopedia of Type Strains, Phase IV (KMG-IV): sequencing the most valuable type-strain genomes for metagenomic binning, comparative biology and taxonomic classification.</title>
        <authorList>
            <person name="Goeker M."/>
        </authorList>
    </citation>
    <scope>NUCLEOTIDE SEQUENCE [LARGE SCALE GENOMIC DNA]</scope>
    <source>
        <strain evidence="12 13">DSM 2781</strain>
    </source>
</reference>
<dbReference type="Pfam" id="PF00664">
    <property type="entry name" value="ABC_membrane"/>
    <property type="match status" value="1"/>
</dbReference>
<evidence type="ECO:0000256" key="4">
    <source>
        <dbReference type="ARBA" id="ARBA00022692"/>
    </source>
</evidence>
<dbReference type="Gene3D" id="3.40.50.300">
    <property type="entry name" value="P-loop containing nucleotide triphosphate hydrolases"/>
    <property type="match status" value="1"/>
</dbReference>
<dbReference type="PROSITE" id="PS50929">
    <property type="entry name" value="ABC_TM1F"/>
    <property type="match status" value="1"/>
</dbReference>
<proteinExistence type="predicted"/>
<dbReference type="InterPro" id="IPR039421">
    <property type="entry name" value="Type_1_exporter"/>
</dbReference>
<dbReference type="SMART" id="SM00382">
    <property type="entry name" value="AAA"/>
    <property type="match status" value="1"/>
</dbReference>
<keyword evidence="4 9" id="KW-0812">Transmembrane</keyword>
<gene>
    <name evidence="12" type="ORF">EV656_11710</name>
</gene>
<feature type="domain" description="ABC transporter" evidence="10">
    <location>
        <begin position="365"/>
        <end position="603"/>
    </location>
</feature>